<dbReference type="InterPro" id="IPR057666">
    <property type="entry name" value="DrpA_SLOG"/>
</dbReference>
<dbReference type="InterPro" id="IPR003488">
    <property type="entry name" value="DprA"/>
</dbReference>
<dbReference type="SUPFAM" id="SSF102405">
    <property type="entry name" value="MCP/YpsA-like"/>
    <property type="match status" value="1"/>
</dbReference>
<feature type="domain" description="Smf/DprA SLOG" evidence="2">
    <location>
        <begin position="187"/>
        <end position="405"/>
    </location>
</feature>
<dbReference type="EMBL" id="LR134521">
    <property type="protein sequence ID" value="VEJ29271.1"/>
    <property type="molecule type" value="Genomic_DNA"/>
</dbReference>
<dbReference type="STRING" id="762948.HMPREF0733_11806"/>
<accession>A0A3S4Y2W5</accession>
<dbReference type="PANTHER" id="PTHR43022:SF1">
    <property type="entry name" value="PROTEIN SMF"/>
    <property type="match status" value="1"/>
</dbReference>
<comment type="similarity">
    <text evidence="1">Belongs to the DprA/Smf family.</text>
</comment>
<proteinExistence type="inferred from homology"/>
<sequence>MPDVLLDVENHTYFQQLMMYRRKELESLDQAYIPEPFESSTPFQWRINAKLQDEEAELLFEENLEPEERIRQVRAYIRLCTALIIRFADPADPLVVEGLKTLGAPLTLYCVTNPEGMTEMWWNGGEPSEEIADVLRAAGVSYTPGQHSMSYEDFTRGIAKKRRRWQGRQRFEPRRECAMAVSCGIWLVTPVDDFWPNHLQDLGDETPYGLWGKGDPAKLRILTEYFQKCVAVVGSRDASVYGADATSYLVHELAQKSHIIISGGAYGIDVAAHRAALAAGNSAVPTVALMAGGLDHFYPMQNSEILHRIVEEGLILSEVSIGNTPTRWRFLERNRLIAALSHDIVVVEARWRSGALNTARHGLEIGRELWAVPGNINSPNSVGCHRLIRDGYARILSEIQDILEAREGFDALQEEKQSHDHEQSTILDTMSEAQGRLWDMMSPRTYRSAEELAGHIGLPLRGTMIELSQLAQQGLAETDGFGWRKIRQAARSAS</sequence>
<dbReference type="NCBIfam" id="TIGR00732">
    <property type="entry name" value="dprA"/>
    <property type="match status" value="1"/>
</dbReference>
<dbReference type="PANTHER" id="PTHR43022">
    <property type="entry name" value="PROTEIN SMF"/>
    <property type="match status" value="1"/>
</dbReference>
<dbReference type="GO" id="GO:0009294">
    <property type="term" value="P:DNA-mediated transformation"/>
    <property type="evidence" value="ECO:0007669"/>
    <property type="project" value="InterPro"/>
</dbReference>
<evidence type="ECO:0000313" key="4">
    <source>
        <dbReference type="Proteomes" id="UP000270988"/>
    </source>
</evidence>
<evidence type="ECO:0000256" key="1">
    <source>
        <dbReference type="ARBA" id="ARBA00006525"/>
    </source>
</evidence>
<protein>
    <submittedName>
        <fullName evidence="3">DNA protecting protein DprA</fullName>
    </submittedName>
</protein>
<organism evidence="3 4">
    <name type="scientific">Rothia dentocariosa</name>
    <dbReference type="NCBI Taxonomy" id="2047"/>
    <lineage>
        <taxon>Bacteria</taxon>
        <taxon>Bacillati</taxon>
        <taxon>Actinomycetota</taxon>
        <taxon>Actinomycetes</taxon>
        <taxon>Micrococcales</taxon>
        <taxon>Micrococcaceae</taxon>
        <taxon>Rothia</taxon>
    </lineage>
</organism>
<reference evidence="3 4" key="1">
    <citation type="submission" date="2018-12" db="EMBL/GenBank/DDBJ databases">
        <authorList>
            <consortium name="Pathogen Informatics"/>
        </authorList>
    </citation>
    <scope>NUCLEOTIDE SEQUENCE [LARGE SCALE GENOMIC DNA]</scope>
    <source>
        <strain evidence="3 4">NCTC10918</strain>
    </source>
</reference>
<evidence type="ECO:0000313" key="3">
    <source>
        <dbReference type="EMBL" id="VEJ29271.1"/>
    </source>
</evidence>
<dbReference type="AlphaFoldDB" id="A0A3S4Y2W5"/>
<name>A0A3S4Y2W5_9MICC</name>
<evidence type="ECO:0000259" key="2">
    <source>
        <dbReference type="Pfam" id="PF02481"/>
    </source>
</evidence>
<dbReference type="Proteomes" id="UP000270988">
    <property type="component" value="Chromosome"/>
</dbReference>
<dbReference type="Pfam" id="PF02481">
    <property type="entry name" value="DNA_processg_A"/>
    <property type="match status" value="1"/>
</dbReference>
<dbReference type="Gene3D" id="3.40.50.450">
    <property type="match status" value="1"/>
</dbReference>
<gene>
    <name evidence="3" type="primary">smf</name>
    <name evidence="3" type="ORF">NCTC10918_00526</name>
</gene>